<keyword evidence="1" id="KW-1133">Transmembrane helix</keyword>
<keyword evidence="1" id="KW-0472">Membrane</keyword>
<evidence type="ECO:0000313" key="2">
    <source>
        <dbReference type="EMBL" id="CAA6810169.1"/>
    </source>
</evidence>
<proteinExistence type="predicted"/>
<dbReference type="InterPro" id="IPR025489">
    <property type="entry name" value="DUF4381"/>
</dbReference>
<protein>
    <recommendedName>
        <fullName evidence="3">DUF4381 domain-containing protein</fullName>
    </recommendedName>
</protein>
<evidence type="ECO:0008006" key="3">
    <source>
        <dbReference type="Google" id="ProtNLM"/>
    </source>
</evidence>
<evidence type="ECO:0000256" key="1">
    <source>
        <dbReference type="SAM" id="Phobius"/>
    </source>
</evidence>
<gene>
    <name evidence="2" type="ORF">HELGO_WM32488</name>
</gene>
<sequence>MNPEELPLRDIHLPVEISVWPPAFGWWLLLALIILLLVAAFKWWSGRTPVYRKQVVQPALRELQRIETDYANDPNEMIRQLSILLRRSAISFHGRHRVAGLTGMDWLTFLDDKQHGQVFSTRFADILTQQPYREQVQGDAASLVTVVRDWLQQQETPDV</sequence>
<dbReference type="AlphaFoldDB" id="A0A6S6SNW5"/>
<organism evidence="2">
    <name type="scientific">uncultured Thiotrichaceae bacterium</name>
    <dbReference type="NCBI Taxonomy" id="298394"/>
    <lineage>
        <taxon>Bacteria</taxon>
        <taxon>Pseudomonadati</taxon>
        <taxon>Pseudomonadota</taxon>
        <taxon>Gammaproteobacteria</taxon>
        <taxon>Thiotrichales</taxon>
        <taxon>Thiotrichaceae</taxon>
        <taxon>environmental samples</taxon>
    </lineage>
</organism>
<reference evidence="2" key="1">
    <citation type="submission" date="2020-01" db="EMBL/GenBank/DDBJ databases">
        <authorList>
            <person name="Meier V. D."/>
            <person name="Meier V D."/>
        </authorList>
    </citation>
    <scope>NUCLEOTIDE SEQUENCE</scope>
    <source>
        <strain evidence="2">HLG_WM_MAG_09</strain>
    </source>
</reference>
<name>A0A6S6SNW5_9GAMM</name>
<accession>A0A6S6SNW5</accession>
<dbReference type="EMBL" id="CACVAT010000144">
    <property type="protein sequence ID" value="CAA6810169.1"/>
    <property type="molecule type" value="Genomic_DNA"/>
</dbReference>
<feature type="transmembrane region" description="Helical" evidence="1">
    <location>
        <begin position="24"/>
        <end position="44"/>
    </location>
</feature>
<dbReference type="Pfam" id="PF14316">
    <property type="entry name" value="DUF4381"/>
    <property type="match status" value="1"/>
</dbReference>
<keyword evidence="1" id="KW-0812">Transmembrane</keyword>